<comment type="caution">
    <text evidence="3">The sequence shown here is derived from an EMBL/GenBank/DDBJ whole genome shotgun (WGS) entry which is preliminary data.</text>
</comment>
<keyword evidence="1" id="KW-0472">Membrane</keyword>
<keyword evidence="4" id="KW-1185">Reference proteome</keyword>
<feature type="transmembrane region" description="Helical" evidence="1">
    <location>
        <begin position="45"/>
        <end position="71"/>
    </location>
</feature>
<evidence type="ECO:0000313" key="4">
    <source>
        <dbReference type="Proteomes" id="UP001501337"/>
    </source>
</evidence>
<accession>A0ABP7QBM5</accession>
<evidence type="ECO:0000256" key="1">
    <source>
        <dbReference type="SAM" id="Phobius"/>
    </source>
</evidence>
<keyword evidence="1" id="KW-0812">Transmembrane</keyword>
<dbReference type="PANTHER" id="PTHR40547">
    <property type="entry name" value="SLL0298 PROTEIN"/>
    <property type="match status" value="1"/>
</dbReference>
<sequence length="180" mass="20440">MPKKLIKKWMPSPEKIQSNKSLHFLGDVLHDPNLWHINRRSVSRAFLNGLFFAFIPMPAQMAFAAFVSIWLRSNLPLSCALVWISNPLTMPPLFYANYVIGAWLMGIEPQPFAFEPTFDWFLSKLGDIGAPLYLGSFVVAIVASIGGYFAVDLLWRRTIAQSWKLRKLRRKADPDAGEDA</sequence>
<protein>
    <submittedName>
        <fullName evidence="3">DUF2062 domain-containing protein</fullName>
    </submittedName>
</protein>
<dbReference type="Pfam" id="PF09835">
    <property type="entry name" value="DUF2062"/>
    <property type="match status" value="1"/>
</dbReference>
<dbReference type="RefSeq" id="WP_344809550.1">
    <property type="nucleotide sequence ID" value="NZ_BAABBO010000022.1"/>
</dbReference>
<proteinExistence type="predicted"/>
<evidence type="ECO:0000259" key="2">
    <source>
        <dbReference type="Pfam" id="PF09835"/>
    </source>
</evidence>
<feature type="transmembrane region" description="Helical" evidence="1">
    <location>
        <begin position="132"/>
        <end position="155"/>
    </location>
</feature>
<reference evidence="4" key="1">
    <citation type="journal article" date="2019" name="Int. J. Syst. Evol. Microbiol.">
        <title>The Global Catalogue of Microorganisms (GCM) 10K type strain sequencing project: providing services to taxonomists for standard genome sequencing and annotation.</title>
        <authorList>
            <consortium name="The Broad Institute Genomics Platform"/>
            <consortium name="The Broad Institute Genome Sequencing Center for Infectious Disease"/>
            <person name="Wu L."/>
            <person name="Ma J."/>
        </authorList>
    </citation>
    <scope>NUCLEOTIDE SEQUENCE [LARGE SCALE GENOMIC DNA]</scope>
    <source>
        <strain evidence="4">JCM 17555</strain>
    </source>
</reference>
<organism evidence="3 4">
    <name type="scientific">Allohahella marinimesophila</name>
    <dbReference type="NCBI Taxonomy" id="1054972"/>
    <lineage>
        <taxon>Bacteria</taxon>
        <taxon>Pseudomonadati</taxon>
        <taxon>Pseudomonadota</taxon>
        <taxon>Gammaproteobacteria</taxon>
        <taxon>Oceanospirillales</taxon>
        <taxon>Hahellaceae</taxon>
        <taxon>Allohahella</taxon>
    </lineage>
</organism>
<dbReference type="EMBL" id="BAABBO010000022">
    <property type="protein sequence ID" value="GAA3978448.1"/>
    <property type="molecule type" value="Genomic_DNA"/>
</dbReference>
<name>A0ABP7QBM5_9GAMM</name>
<evidence type="ECO:0000313" key="3">
    <source>
        <dbReference type="EMBL" id="GAA3978448.1"/>
    </source>
</evidence>
<dbReference type="Proteomes" id="UP001501337">
    <property type="component" value="Unassembled WGS sequence"/>
</dbReference>
<keyword evidence="1" id="KW-1133">Transmembrane helix</keyword>
<gene>
    <name evidence="3" type="ORF">GCM10022278_38890</name>
</gene>
<feature type="domain" description="DUF2062" evidence="2">
    <location>
        <begin position="23"/>
        <end position="164"/>
    </location>
</feature>
<dbReference type="PANTHER" id="PTHR40547:SF1">
    <property type="entry name" value="SLL0298 PROTEIN"/>
    <property type="match status" value="1"/>
</dbReference>
<dbReference type="InterPro" id="IPR018639">
    <property type="entry name" value="DUF2062"/>
</dbReference>